<organism evidence="4 5">
    <name type="scientific">Cherax quadricarinatus</name>
    <name type="common">Australian red claw crayfish</name>
    <dbReference type="NCBI Taxonomy" id="27406"/>
    <lineage>
        <taxon>Eukaryota</taxon>
        <taxon>Metazoa</taxon>
        <taxon>Ecdysozoa</taxon>
        <taxon>Arthropoda</taxon>
        <taxon>Crustacea</taxon>
        <taxon>Multicrustacea</taxon>
        <taxon>Malacostraca</taxon>
        <taxon>Eumalacostraca</taxon>
        <taxon>Eucarida</taxon>
        <taxon>Decapoda</taxon>
        <taxon>Pleocyemata</taxon>
        <taxon>Astacidea</taxon>
        <taxon>Parastacoidea</taxon>
        <taxon>Parastacidae</taxon>
        <taxon>Cherax</taxon>
    </lineage>
</organism>
<keyword evidence="2" id="KW-0325">Glycoprotein</keyword>
<dbReference type="InterPro" id="IPR004911">
    <property type="entry name" value="Interferon-induced_GILT"/>
</dbReference>
<keyword evidence="5" id="KW-1185">Reference proteome</keyword>
<comment type="similarity">
    <text evidence="1">Belongs to the GILT family.</text>
</comment>
<evidence type="ECO:0000313" key="5">
    <source>
        <dbReference type="Proteomes" id="UP001445076"/>
    </source>
</evidence>
<evidence type="ECO:0000256" key="2">
    <source>
        <dbReference type="ARBA" id="ARBA00023180"/>
    </source>
</evidence>
<gene>
    <name evidence="4" type="ORF">OTU49_008062</name>
</gene>
<dbReference type="Pfam" id="PF04784">
    <property type="entry name" value="DUF547"/>
    <property type="match status" value="1"/>
</dbReference>
<evidence type="ECO:0000313" key="4">
    <source>
        <dbReference type="EMBL" id="KAK8730551.1"/>
    </source>
</evidence>
<dbReference type="AlphaFoldDB" id="A0AAW0WUB2"/>
<dbReference type="InterPro" id="IPR006869">
    <property type="entry name" value="DUF547"/>
</dbReference>
<dbReference type="PANTHER" id="PTHR46361">
    <property type="entry name" value="ELECTRON CARRIER/ PROTEIN DISULFIDE OXIDOREDUCTASE"/>
    <property type="match status" value="1"/>
</dbReference>
<feature type="domain" description="DUF547" evidence="3">
    <location>
        <begin position="6"/>
        <end position="101"/>
    </location>
</feature>
<dbReference type="Proteomes" id="UP001445076">
    <property type="component" value="Unassembled WGS sequence"/>
</dbReference>
<sequence length="230" mass="26138">MNRLPSSTLSVTDFWRRFAYQVGPYTLHLDDIEHGILRDNRPHPTTGTVFFGATDPRLALSVAADHRIHAALNCGALGCSPLTSYSPRQQLDQDLDDAMKRLCNTSVTLKNDNTLVINSIFKWFSSDFADSEALTLRFLADCVDDPQIKRSLLKAAQGTLSFTYHYDWTLNAVSGVGGRVKIEVYFESLCPDSVHFFTHQLYPTWLDLRDIMDLVFVPFGDTDRDWRLRV</sequence>
<dbReference type="EMBL" id="JARKIK010000064">
    <property type="protein sequence ID" value="KAK8730551.1"/>
    <property type="molecule type" value="Genomic_DNA"/>
</dbReference>
<evidence type="ECO:0000259" key="3">
    <source>
        <dbReference type="Pfam" id="PF04784"/>
    </source>
</evidence>
<accession>A0AAW0WUB2</accession>
<dbReference type="PANTHER" id="PTHR46361:SF3">
    <property type="entry name" value="ELECTRON CARRIER_ PROTEIN DISULFIDE OXIDOREDUCTASE"/>
    <property type="match status" value="1"/>
</dbReference>
<proteinExistence type="inferred from homology"/>
<protein>
    <recommendedName>
        <fullName evidence="3">DUF547 domain-containing protein</fullName>
    </recommendedName>
</protein>
<reference evidence="4 5" key="1">
    <citation type="journal article" date="2024" name="BMC Genomics">
        <title>Genome assembly of redclaw crayfish (Cherax quadricarinatus) provides insights into its immune adaptation and hypoxia tolerance.</title>
        <authorList>
            <person name="Liu Z."/>
            <person name="Zheng J."/>
            <person name="Li H."/>
            <person name="Fang K."/>
            <person name="Wang S."/>
            <person name="He J."/>
            <person name="Zhou D."/>
            <person name="Weng S."/>
            <person name="Chi M."/>
            <person name="Gu Z."/>
            <person name="He J."/>
            <person name="Li F."/>
            <person name="Wang M."/>
        </authorList>
    </citation>
    <scope>NUCLEOTIDE SEQUENCE [LARGE SCALE GENOMIC DNA]</scope>
    <source>
        <strain evidence="4">ZL_2023a</strain>
    </source>
</reference>
<name>A0AAW0WUB2_CHEQU</name>
<dbReference type="GO" id="GO:0016671">
    <property type="term" value="F:oxidoreductase activity, acting on a sulfur group of donors, disulfide as acceptor"/>
    <property type="evidence" value="ECO:0007669"/>
    <property type="project" value="InterPro"/>
</dbReference>
<evidence type="ECO:0000256" key="1">
    <source>
        <dbReference type="ARBA" id="ARBA00005679"/>
    </source>
</evidence>
<comment type="caution">
    <text evidence="4">The sequence shown here is derived from an EMBL/GenBank/DDBJ whole genome shotgun (WGS) entry which is preliminary data.</text>
</comment>
<dbReference type="Pfam" id="PF03227">
    <property type="entry name" value="GILT"/>
    <property type="match status" value="1"/>
</dbReference>